<sequence length="159" mass="17593">MKALISSSCSKAIVGSLGSNIYHRRGGGGVVAAHVPGRVEFCFSLRSRNDKRGCSFWFLKKKGVTPIHSVPPKTEVELEPSEPDLETVEPQAQKSEQTNESKFVHVTFQLQKNCFFGEQFLIVGEDPMLGSWDPLEGLPMAWSDGHVWTANLVSILFNT</sequence>
<dbReference type="PANTHER" id="PTHR15048:SF0">
    <property type="entry name" value="STARCH-BINDING DOMAIN-CONTAINING PROTEIN 1"/>
    <property type="match status" value="1"/>
</dbReference>
<dbReference type="PROSITE" id="PS51166">
    <property type="entry name" value="CBM20"/>
    <property type="match status" value="1"/>
</dbReference>
<dbReference type="GO" id="GO:2001070">
    <property type="term" value="F:starch binding"/>
    <property type="evidence" value="ECO:0007669"/>
    <property type="project" value="InterPro"/>
</dbReference>
<dbReference type="InterPro" id="IPR013783">
    <property type="entry name" value="Ig-like_fold"/>
</dbReference>
<dbReference type="RefSeq" id="XP_015950279.1">
    <property type="nucleotide sequence ID" value="XM_016094793.3"/>
</dbReference>
<dbReference type="AlphaFoldDB" id="A0A6P4CEU6"/>
<dbReference type="Proteomes" id="UP000515211">
    <property type="component" value="Chromosome 2"/>
</dbReference>
<dbReference type="GeneID" id="107475172"/>
<dbReference type="KEGG" id="adu:107475172"/>
<organism evidence="3 4">
    <name type="scientific">Arachis duranensis</name>
    <name type="common">Wild peanut</name>
    <dbReference type="NCBI Taxonomy" id="130453"/>
    <lineage>
        <taxon>Eukaryota</taxon>
        <taxon>Viridiplantae</taxon>
        <taxon>Streptophyta</taxon>
        <taxon>Embryophyta</taxon>
        <taxon>Tracheophyta</taxon>
        <taxon>Spermatophyta</taxon>
        <taxon>Magnoliopsida</taxon>
        <taxon>eudicotyledons</taxon>
        <taxon>Gunneridae</taxon>
        <taxon>Pentapetalae</taxon>
        <taxon>rosids</taxon>
        <taxon>fabids</taxon>
        <taxon>Fabales</taxon>
        <taxon>Fabaceae</taxon>
        <taxon>Papilionoideae</taxon>
        <taxon>50 kb inversion clade</taxon>
        <taxon>dalbergioids sensu lato</taxon>
        <taxon>Dalbergieae</taxon>
        <taxon>Pterocarpus clade</taxon>
        <taxon>Arachis</taxon>
    </lineage>
</organism>
<dbReference type="SUPFAM" id="SSF49452">
    <property type="entry name" value="Starch-binding domain-like"/>
    <property type="match status" value="1"/>
</dbReference>
<dbReference type="PANTHER" id="PTHR15048">
    <property type="entry name" value="STARCH-BINDING DOMAIN-CONTAINING PROTEIN 1"/>
    <property type="match status" value="1"/>
</dbReference>
<evidence type="ECO:0000259" key="2">
    <source>
        <dbReference type="PROSITE" id="PS51166"/>
    </source>
</evidence>
<evidence type="ECO:0000313" key="3">
    <source>
        <dbReference type="Proteomes" id="UP000515211"/>
    </source>
</evidence>
<feature type="domain" description="CBM20" evidence="2">
    <location>
        <begin position="98"/>
        <end position="159"/>
    </location>
</feature>
<feature type="compositionally biased region" description="Acidic residues" evidence="1">
    <location>
        <begin position="77"/>
        <end position="87"/>
    </location>
</feature>
<dbReference type="OrthoDB" id="550577at2759"/>
<proteinExistence type="predicted"/>
<reference evidence="3" key="1">
    <citation type="journal article" date="2016" name="Nat. Genet.">
        <title>The genome sequences of Arachis duranensis and Arachis ipaensis, the diploid ancestors of cultivated peanut.</title>
        <authorList>
            <person name="Bertioli D.J."/>
            <person name="Cannon S.B."/>
            <person name="Froenicke L."/>
            <person name="Huang G."/>
            <person name="Farmer A.D."/>
            <person name="Cannon E.K."/>
            <person name="Liu X."/>
            <person name="Gao D."/>
            <person name="Clevenger J."/>
            <person name="Dash S."/>
            <person name="Ren L."/>
            <person name="Moretzsohn M.C."/>
            <person name="Shirasawa K."/>
            <person name="Huang W."/>
            <person name="Vidigal B."/>
            <person name="Abernathy B."/>
            <person name="Chu Y."/>
            <person name="Niederhuth C.E."/>
            <person name="Umale P."/>
            <person name="Araujo A.C."/>
            <person name="Kozik A."/>
            <person name="Kim K.D."/>
            <person name="Burow M.D."/>
            <person name="Varshney R.K."/>
            <person name="Wang X."/>
            <person name="Zhang X."/>
            <person name="Barkley N."/>
            <person name="Guimaraes P.M."/>
            <person name="Isobe S."/>
            <person name="Guo B."/>
            <person name="Liao B."/>
            <person name="Stalker H.T."/>
            <person name="Schmitz R.J."/>
            <person name="Scheffler B.E."/>
            <person name="Leal-Bertioli S.C."/>
            <person name="Xun X."/>
            <person name="Jackson S.A."/>
            <person name="Michelmore R."/>
            <person name="Ozias-Akins P."/>
        </authorList>
    </citation>
    <scope>NUCLEOTIDE SEQUENCE [LARGE SCALE GENOMIC DNA]</scope>
    <source>
        <strain evidence="3">cv. V14167</strain>
    </source>
</reference>
<evidence type="ECO:0000313" key="4">
    <source>
        <dbReference type="RefSeq" id="XP_015950279.1"/>
    </source>
</evidence>
<dbReference type="InterPro" id="IPR013784">
    <property type="entry name" value="Carb-bd-like_fold"/>
</dbReference>
<dbReference type="Gene3D" id="2.60.40.10">
    <property type="entry name" value="Immunoglobulins"/>
    <property type="match status" value="1"/>
</dbReference>
<protein>
    <submittedName>
        <fullName evidence="4">Uncharacterized protein LOC107475172</fullName>
    </submittedName>
</protein>
<name>A0A6P4CEU6_ARADU</name>
<evidence type="ECO:0000256" key="1">
    <source>
        <dbReference type="SAM" id="MobiDB-lite"/>
    </source>
</evidence>
<accession>A0A6P4CEU6</accession>
<dbReference type="GO" id="GO:0016020">
    <property type="term" value="C:membrane"/>
    <property type="evidence" value="ECO:0007669"/>
    <property type="project" value="TreeGrafter"/>
</dbReference>
<dbReference type="InterPro" id="IPR002044">
    <property type="entry name" value="CBM20"/>
</dbReference>
<reference evidence="4" key="2">
    <citation type="submission" date="2025-08" db="UniProtKB">
        <authorList>
            <consortium name="RefSeq"/>
        </authorList>
    </citation>
    <scope>IDENTIFICATION</scope>
    <source>
        <tissue evidence="4">Whole plant</tissue>
    </source>
</reference>
<dbReference type="Pfam" id="PF00686">
    <property type="entry name" value="CBM_20"/>
    <property type="match status" value="1"/>
</dbReference>
<feature type="region of interest" description="Disordered" evidence="1">
    <location>
        <begin position="70"/>
        <end position="98"/>
    </location>
</feature>
<gene>
    <name evidence="4" type="primary">LOC107475172</name>
</gene>
<keyword evidence="3" id="KW-1185">Reference proteome</keyword>